<comment type="caution">
    <text evidence="1">The sequence shown here is derived from an EMBL/GenBank/DDBJ whole genome shotgun (WGS) entry which is preliminary data.</text>
</comment>
<accession>A0A7J7HSU0</accession>
<reference evidence="2" key="1">
    <citation type="journal article" date="2020" name="Nat. Commun.">
        <title>Genome assembly of wild tea tree DASZ reveals pedigree and selection history of tea varieties.</title>
        <authorList>
            <person name="Zhang W."/>
            <person name="Zhang Y."/>
            <person name="Qiu H."/>
            <person name="Guo Y."/>
            <person name="Wan H."/>
            <person name="Zhang X."/>
            <person name="Scossa F."/>
            <person name="Alseekh S."/>
            <person name="Zhang Q."/>
            <person name="Wang P."/>
            <person name="Xu L."/>
            <person name="Schmidt M.H."/>
            <person name="Jia X."/>
            <person name="Li D."/>
            <person name="Zhu A."/>
            <person name="Guo F."/>
            <person name="Chen W."/>
            <person name="Ni D."/>
            <person name="Usadel B."/>
            <person name="Fernie A.R."/>
            <person name="Wen W."/>
        </authorList>
    </citation>
    <scope>NUCLEOTIDE SEQUENCE [LARGE SCALE GENOMIC DNA]</scope>
    <source>
        <strain evidence="2">cv. G240</strain>
    </source>
</reference>
<gene>
    <name evidence="1" type="ORF">HYC85_007954</name>
</gene>
<sequence length="63" mass="6872">MVETLTLTVTITVTTAVAPSVKTTKIIQNLLKSMSIRQKKLCLDRKHCILDVEEDHGGVGSCC</sequence>
<organism evidence="1 2">
    <name type="scientific">Camellia sinensis</name>
    <name type="common">Tea plant</name>
    <name type="synonym">Thea sinensis</name>
    <dbReference type="NCBI Taxonomy" id="4442"/>
    <lineage>
        <taxon>Eukaryota</taxon>
        <taxon>Viridiplantae</taxon>
        <taxon>Streptophyta</taxon>
        <taxon>Embryophyta</taxon>
        <taxon>Tracheophyta</taxon>
        <taxon>Spermatophyta</taxon>
        <taxon>Magnoliopsida</taxon>
        <taxon>eudicotyledons</taxon>
        <taxon>Gunneridae</taxon>
        <taxon>Pentapetalae</taxon>
        <taxon>asterids</taxon>
        <taxon>Ericales</taxon>
        <taxon>Theaceae</taxon>
        <taxon>Camellia</taxon>
    </lineage>
</organism>
<name>A0A7J7HSU0_CAMSI</name>
<proteinExistence type="predicted"/>
<dbReference type="Proteomes" id="UP000593564">
    <property type="component" value="Unassembled WGS sequence"/>
</dbReference>
<reference evidence="1 2" key="2">
    <citation type="submission" date="2020-07" db="EMBL/GenBank/DDBJ databases">
        <title>Genome assembly of wild tea tree DASZ reveals pedigree and selection history of tea varieties.</title>
        <authorList>
            <person name="Zhang W."/>
        </authorList>
    </citation>
    <scope>NUCLEOTIDE SEQUENCE [LARGE SCALE GENOMIC DNA]</scope>
    <source>
        <strain evidence="2">cv. G240</strain>
        <tissue evidence="1">Leaf</tissue>
    </source>
</reference>
<evidence type="ECO:0000313" key="1">
    <source>
        <dbReference type="EMBL" id="KAF5955098.1"/>
    </source>
</evidence>
<dbReference type="AlphaFoldDB" id="A0A7J7HSU0"/>
<keyword evidence="2" id="KW-1185">Reference proteome</keyword>
<evidence type="ECO:0000313" key="2">
    <source>
        <dbReference type="Proteomes" id="UP000593564"/>
    </source>
</evidence>
<dbReference type="EMBL" id="JACBKZ010000003">
    <property type="protein sequence ID" value="KAF5955098.1"/>
    <property type="molecule type" value="Genomic_DNA"/>
</dbReference>
<protein>
    <submittedName>
        <fullName evidence="1">Uncharacterized protein</fullName>
    </submittedName>
</protein>